<gene>
    <name evidence="12" type="ORF">EDC65_4929</name>
</gene>
<dbReference type="Gene3D" id="3.40.50.2300">
    <property type="match status" value="2"/>
</dbReference>
<dbReference type="InterPro" id="IPR000014">
    <property type="entry name" value="PAS"/>
</dbReference>
<dbReference type="Pfam" id="PF02518">
    <property type="entry name" value="HATPase_c"/>
    <property type="match status" value="1"/>
</dbReference>
<dbReference type="OrthoDB" id="8477265at2"/>
<name>A0A3N1L1K3_9PROT</name>
<feature type="transmembrane region" description="Helical" evidence="9">
    <location>
        <begin position="24"/>
        <end position="44"/>
    </location>
</feature>
<dbReference type="PROSITE" id="PS50109">
    <property type="entry name" value="HIS_KIN"/>
    <property type="match status" value="1"/>
</dbReference>
<dbReference type="GO" id="GO:0005886">
    <property type="term" value="C:plasma membrane"/>
    <property type="evidence" value="ECO:0007669"/>
    <property type="project" value="TreeGrafter"/>
</dbReference>
<keyword evidence="13" id="KW-1185">Reference proteome</keyword>
<dbReference type="GO" id="GO:0009927">
    <property type="term" value="F:histidine phosphotransfer kinase activity"/>
    <property type="evidence" value="ECO:0007669"/>
    <property type="project" value="TreeGrafter"/>
</dbReference>
<keyword evidence="5 12" id="KW-0418">Kinase</keyword>
<dbReference type="Pfam" id="PF00512">
    <property type="entry name" value="HisKA"/>
    <property type="match status" value="1"/>
</dbReference>
<keyword evidence="9" id="KW-0812">Transmembrane</keyword>
<dbReference type="Gene3D" id="1.10.287.130">
    <property type="match status" value="1"/>
</dbReference>
<dbReference type="SMART" id="SM00387">
    <property type="entry name" value="HATPase_c"/>
    <property type="match status" value="1"/>
</dbReference>
<dbReference type="CDD" id="cd00130">
    <property type="entry name" value="PAS"/>
    <property type="match status" value="1"/>
</dbReference>
<dbReference type="InterPro" id="IPR005467">
    <property type="entry name" value="His_kinase_dom"/>
</dbReference>
<dbReference type="InterPro" id="IPR003661">
    <property type="entry name" value="HisK_dim/P_dom"/>
</dbReference>
<evidence type="ECO:0000259" key="11">
    <source>
        <dbReference type="PROSITE" id="PS50110"/>
    </source>
</evidence>
<dbReference type="SUPFAM" id="SSF47384">
    <property type="entry name" value="Homodimeric domain of signal transducing histidine kinase"/>
    <property type="match status" value="1"/>
</dbReference>
<feature type="domain" description="Response regulatory" evidence="11">
    <location>
        <begin position="720"/>
        <end position="830"/>
    </location>
</feature>
<reference evidence="12 13" key="1">
    <citation type="submission" date="2018-11" db="EMBL/GenBank/DDBJ databases">
        <title>Genomic Encyclopedia of Type Strains, Phase IV (KMG-IV): sequencing the most valuable type-strain genomes for metagenomic binning, comparative biology and taxonomic classification.</title>
        <authorList>
            <person name="Goeker M."/>
        </authorList>
    </citation>
    <scope>NUCLEOTIDE SEQUENCE [LARGE SCALE GENOMIC DNA]</scope>
    <source>
        <strain evidence="12 13">DSM 5900</strain>
    </source>
</reference>
<dbReference type="InterPro" id="IPR035965">
    <property type="entry name" value="PAS-like_dom_sf"/>
</dbReference>
<feature type="modified residue" description="4-aspartylphosphate" evidence="8">
    <location>
        <position position="644"/>
    </location>
</feature>
<dbReference type="PRINTS" id="PR00344">
    <property type="entry name" value="BCTRLSENSOR"/>
</dbReference>
<dbReference type="SUPFAM" id="SSF52172">
    <property type="entry name" value="CheY-like"/>
    <property type="match status" value="2"/>
</dbReference>
<organism evidence="12 13">
    <name type="scientific">Stella humosa</name>
    <dbReference type="NCBI Taxonomy" id="94"/>
    <lineage>
        <taxon>Bacteria</taxon>
        <taxon>Pseudomonadati</taxon>
        <taxon>Pseudomonadota</taxon>
        <taxon>Alphaproteobacteria</taxon>
        <taxon>Rhodospirillales</taxon>
        <taxon>Stellaceae</taxon>
        <taxon>Stella</taxon>
    </lineage>
</organism>
<evidence type="ECO:0000256" key="3">
    <source>
        <dbReference type="ARBA" id="ARBA00022553"/>
    </source>
</evidence>
<dbReference type="SUPFAM" id="SSF55874">
    <property type="entry name" value="ATPase domain of HSP90 chaperone/DNA topoisomerase II/histidine kinase"/>
    <property type="match status" value="1"/>
</dbReference>
<dbReference type="SMART" id="SM00448">
    <property type="entry name" value="REC"/>
    <property type="match status" value="2"/>
</dbReference>
<comment type="caution">
    <text evidence="12">The sequence shown here is derived from an EMBL/GenBank/DDBJ whole genome shotgun (WGS) entry which is preliminary data.</text>
</comment>
<evidence type="ECO:0000256" key="8">
    <source>
        <dbReference type="PROSITE-ProRule" id="PRU00169"/>
    </source>
</evidence>
<feature type="domain" description="Histidine kinase" evidence="10">
    <location>
        <begin position="356"/>
        <end position="575"/>
    </location>
</feature>
<keyword evidence="4" id="KW-0808">Transferase</keyword>
<keyword evidence="3 8" id="KW-0597">Phosphoprotein</keyword>
<dbReference type="GO" id="GO:0000155">
    <property type="term" value="F:phosphorelay sensor kinase activity"/>
    <property type="evidence" value="ECO:0007669"/>
    <property type="project" value="InterPro"/>
</dbReference>
<dbReference type="AlphaFoldDB" id="A0A3N1L1K3"/>
<evidence type="ECO:0000259" key="10">
    <source>
        <dbReference type="PROSITE" id="PS50109"/>
    </source>
</evidence>
<evidence type="ECO:0000256" key="5">
    <source>
        <dbReference type="ARBA" id="ARBA00022777"/>
    </source>
</evidence>
<evidence type="ECO:0000256" key="9">
    <source>
        <dbReference type="SAM" id="Phobius"/>
    </source>
</evidence>
<evidence type="ECO:0000313" key="13">
    <source>
        <dbReference type="Proteomes" id="UP000278222"/>
    </source>
</evidence>
<dbReference type="Pfam" id="PF12860">
    <property type="entry name" value="PAS_7"/>
    <property type="match status" value="1"/>
</dbReference>
<dbReference type="InterPro" id="IPR036890">
    <property type="entry name" value="HATPase_C_sf"/>
</dbReference>
<dbReference type="Proteomes" id="UP000278222">
    <property type="component" value="Unassembled WGS sequence"/>
</dbReference>
<dbReference type="EC" id="2.7.13.3" evidence="2"/>
<dbReference type="PROSITE" id="PS50110">
    <property type="entry name" value="RESPONSE_REGULATORY"/>
    <property type="match status" value="2"/>
</dbReference>
<dbReference type="Gene3D" id="3.30.565.10">
    <property type="entry name" value="Histidine kinase-like ATPase, C-terminal domain"/>
    <property type="match status" value="1"/>
</dbReference>
<dbReference type="InterPro" id="IPR036097">
    <property type="entry name" value="HisK_dim/P_sf"/>
</dbReference>
<dbReference type="PANTHER" id="PTHR43047">
    <property type="entry name" value="TWO-COMPONENT HISTIDINE PROTEIN KINASE"/>
    <property type="match status" value="1"/>
</dbReference>
<dbReference type="Gene3D" id="3.30.450.20">
    <property type="entry name" value="PAS domain"/>
    <property type="match status" value="1"/>
</dbReference>
<feature type="transmembrane region" description="Helical" evidence="9">
    <location>
        <begin position="191"/>
        <end position="211"/>
    </location>
</feature>
<dbReference type="FunFam" id="1.10.287.130:FF:000001">
    <property type="entry name" value="Two-component sensor histidine kinase"/>
    <property type="match status" value="1"/>
</dbReference>
<dbReference type="InterPro" id="IPR001789">
    <property type="entry name" value="Sig_transdc_resp-reg_receiver"/>
</dbReference>
<dbReference type="Pfam" id="PF00072">
    <property type="entry name" value="Response_reg"/>
    <property type="match status" value="2"/>
</dbReference>
<evidence type="ECO:0000256" key="4">
    <source>
        <dbReference type="ARBA" id="ARBA00022679"/>
    </source>
</evidence>
<accession>A0A3N1L1K3</accession>
<dbReference type="PANTHER" id="PTHR43047:SF72">
    <property type="entry name" value="OSMOSENSING HISTIDINE PROTEIN KINASE SLN1"/>
    <property type="match status" value="1"/>
</dbReference>
<evidence type="ECO:0000256" key="6">
    <source>
        <dbReference type="ARBA" id="ARBA00023012"/>
    </source>
</evidence>
<dbReference type="InterPro" id="IPR003594">
    <property type="entry name" value="HATPase_dom"/>
</dbReference>
<keyword evidence="6" id="KW-0902">Two-component regulatory system</keyword>
<dbReference type="SUPFAM" id="SSF55785">
    <property type="entry name" value="PYP-like sensor domain (PAS domain)"/>
    <property type="match status" value="1"/>
</dbReference>
<comment type="catalytic activity">
    <reaction evidence="1">
        <text>ATP + protein L-histidine = ADP + protein N-phospho-L-histidine.</text>
        <dbReference type="EC" id="2.7.13.3"/>
    </reaction>
</comment>
<keyword evidence="7 9" id="KW-0472">Membrane</keyword>
<feature type="modified residue" description="4-aspartylphosphate" evidence="8">
    <location>
        <position position="768"/>
    </location>
</feature>
<evidence type="ECO:0000256" key="7">
    <source>
        <dbReference type="ARBA" id="ARBA00023136"/>
    </source>
</evidence>
<dbReference type="InterPro" id="IPR011006">
    <property type="entry name" value="CheY-like_superfamily"/>
</dbReference>
<sequence length="842" mass="90975">MRSQLAGLDGAIETSADRSMTSRFILLFMVVAMAATGVGIFAIFQIKLTADRREQVNHTYAVRSALRELNIAMVEAEAAARAGSASGPTAKDRITRSTDRARRALATFTELTRDNPVQQRAAADMAPRLDDYLLDVSLAAASIMQQDGFEEVTEAQEGLAAAIGSALVEEERLLALRLDSTASSLAQSERLLVGAVVLAVLAMGAAFAVVLRELRRRRRSEAVLRDQSQILTTTFDAMAQGLVVVDLDCRVAVINRAACALLHVPQDVDFVGRPFLDLLAIQVGLGFFSEEEARQRVDQLAADIAAQRSSQSEVTRRDGRIIELHRRSYPGGMVTTYSDVTERHRTERMKNEFISTVSHELRTPLTSIRGSLGLIVGGAVGEVAPKVREMVSIAHANSERLVRLINDILDIEKIESGRLQFDIRPQPVGDLVTQALKDNAGYFQQYDARPRLADEAPGALIRVDADRFMQVLNNLLSNAAKHTPAGGVVQVQLARGAGRVRLSVGDDGPGIPEEFRSRIFGKFEQADSSDSRRKGGTGLGLSITKAIVERMDGRIWFDSTVGVGTVFHVEIPEMVVAPMPASAAPRGDDADPRPAILVVEDDQDVARLLTLMLEQNGWRVTVAHSAADATARLAVTRFAAMTLDIMLPDEDGLSFFRRLRLSPATRDLPVVVVSAKAGNARKELNGDAIGIVDWLEKPIDQARLGRAIRQAIGAVEGPITILHVEDDPDIVRIVGVVMGDGVNVVAASTLAAARVRLATQHFSVVVVDVGLPDGSGLDLLGEIRRLVPPPPVVIFSASDFDPASTTHVAAALVKSRTDNSTLHQTINGLIRDLVPDDVDGER</sequence>
<dbReference type="SMART" id="SM00091">
    <property type="entry name" value="PAS"/>
    <property type="match status" value="1"/>
</dbReference>
<dbReference type="CDD" id="cd00082">
    <property type="entry name" value="HisKA"/>
    <property type="match status" value="1"/>
</dbReference>
<dbReference type="EMBL" id="RJKX01000017">
    <property type="protein sequence ID" value="ROP83395.1"/>
    <property type="molecule type" value="Genomic_DNA"/>
</dbReference>
<feature type="domain" description="Response regulatory" evidence="11">
    <location>
        <begin position="595"/>
        <end position="712"/>
    </location>
</feature>
<evidence type="ECO:0000313" key="12">
    <source>
        <dbReference type="EMBL" id="ROP83395.1"/>
    </source>
</evidence>
<evidence type="ECO:0000256" key="1">
    <source>
        <dbReference type="ARBA" id="ARBA00000085"/>
    </source>
</evidence>
<proteinExistence type="predicted"/>
<dbReference type="InterPro" id="IPR004358">
    <property type="entry name" value="Sig_transdc_His_kin-like_C"/>
</dbReference>
<evidence type="ECO:0000256" key="2">
    <source>
        <dbReference type="ARBA" id="ARBA00012438"/>
    </source>
</evidence>
<keyword evidence="9" id="KW-1133">Transmembrane helix</keyword>
<dbReference type="SMART" id="SM00388">
    <property type="entry name" value="HisKA"/>
    <property type="match status" value="1"/>
</dbReference>
<dbReference type="CDD" id="cd16922">
    <property type="entry name" value="HATPase_EvgS-ArcB-TorS-like"/>
    <property type="match status" value="1"/>
</dbReference>
<protein>
    <recommendedName>
        <fullName evidence="2">histidine kinase</fullName>
        <ecNumber evidence="2">2.7.13.3</ecNumber>
    </recommendedName>
</protein>
<dbReference type="FunFam" id="3.30.565.10:FF:000006">
    <property type="entry name" value="Sensor histidine kinase WalK"/>
    <property type="match status" value="1"/>
</dbReference>